<evidence type="ECO:0000259" key="2">
    <source>
        <dbReference type="PROSITE" id="PS50020"/>
    </source>
</evidence>
<dbReference type="RefSeq" id="XP_030977289.1">
    <property type="nucleotide sequence ID" value="XM_031132142.1"/>
</dbReference>
<reference evidence="4" key="2">
    <citation type="submission" date="2019-10" db="EMBL/GenBank/DDBJ databases">
        <authorList>
            <consortium name="NCBI Genome Project"/>
        </authorList>
    </citation>
    <scope>NUCLEOTIDE SEQUENCE</scope>
    <source>
        <strain evidence="4">NI907</strain>
    </source>
</reference>
<keyword evidence="3" id="KW-1185">Reference proteome</keyword>
<gene>
    <name evidence="4" type="ORF">PgNI_12187</name>
</gene>
<evidence type="ECO:0000313" key="4">
    <source>
        <dbReference type="RefSeq" id="XP_030977289.1"/>
    </source>
</evidence>
<sequence length="223" mass="26684">MGKKRTAEDRKKQTKKNGFNFDDKNVNDKPVPRFVLEYTEKMCNIQTVRNHFRRFISGWNRNNPKLLITKDHTNSITNYIKGPLKKKIGLSDFKRPKTYITIENFIYMERQLWQSNGHKYVYDRYRILINTKLKCHMFTSARVVVWKNGKPKLRYSLKREFAKGMHDKEDQRVSNNNCKGYNPEDLNGWYVYQLDQGSINTYKNGTTRNTIWNPPKMPNPNYK</sequence>
<evidence type="ECO:0000313" key="3">
    <source>
        <dbReference type="Proteomes" id="UP000515153"/>
    </source>
</evidence>
<organism evidence="3 4">
    <name type="scientific">Pyricularia grisea</name>
    <name type="common">Crabgrass-specific blast fungus</name>
    <name type="synonym">Magnaporthe grisea</name>
    <dbReference type="NCBI Taxonomy" id="148305"/>
    <lineage>
        <taxon>Eukaryota</taxon>
        <taxon>Fungi</taxon>
        <taxon>Dikarya</taxon>
        <taxon>Ascomycota</taxon>
        <taxon>Pezizomycotina</taxon>
        <taxon>Sordariomycetes</taxon>
        <taxon>Sordariomycetidae</taxon>
        <taxon>Magnaporthales</taxon>
        <taxon>Pyriculariaceae</taxon>
        <taxon>Pyricularia</taxon>
    </lineage>
</organism>
<reference evidence="4" key="1">
    <citation type="journal article" date="2019" name="Mol. Biol. Evol.">
        <title>Blast fungal genomes show frequent chromosomal changes, gene gains and losses, and effector gene turnover.</title>
        <authorList>
            <person name="Gomez Luciano L.B."/>
            <person name="Jason Tsai I."/>
            <person name="Chuma I."/>
            <person name="Tosa Y."/>
            <person name="Chen Y.H."/>
            <person name="Li J.Y."/>
            <person name="Li M.Y."/>
            <person name="Jade Lu M.Y."/>
            <person name="Nakayashiki H."/>
            <person name="Li W.H."/>
        </authorList>
    </citation>
    <scope>NUCLEOTIDE SEQUENCE</scope>
    <source>
        <strain evidence="4">NI907</strain>
    </source>
</reference>
<dbReference type="InterPro" id="IPR001202">
    <property type="entry name" value="WW_dom"/>
</dbReference>
<dbReference type="PANTHER" id="PTHR37535:SF3">
    <property type="entry name" value="FLUG DOMAIN-CONTAINING PROTEIN"/>
    <property type="match status" value="1"/>
</dbReference>
<protein>
    <recommendedName>
        <fullName evidence="2">WW domain-containing protein</fullName>
    </recommendedName>
</protein>
<dbReference type="PANTHER" id="PTHR37535">
    <property type="entry name" value="FLUG DOMAIN PROTEIN"/>
    <property type="match status" value="1"/>
</dbReference>
<name>A0A6P8AQX4_PYRGI</name>
<evidence type="ECO:0000256" key="1">
    <source>
        <dbReference type="SAM" id="MobiDB-lite"/>
    </source>
</evidence>
<dbReference type="GeneID" id="41967047"/>
<dbReference type="AlphaFoldDB" id="A0A6P8AQX4"/>
<dbReference type="KEGG" id="pgri:PgNI_12187"/>
<feature type="compositionally biased region" description="Basic and acidic residues" evidence="1">
    <location>
        <begin position="1"/>
        <end position="11"/>
    </location>
</feature>
<feature type="region of interest" description="Disordered" evidence="1">
    <location>
        <begin position="1"/>
        <end position="24"/>
    </location>
</feature>
<feature type="domain" description="WW" evidence="2">
    <location>
        <begin position="183"/>
        <end position="217"/>
    </location>
</feature>
<dbReference type="Proteomes" id="UP000515153">
    <property type="component" value="Unplaced"/>
</dbReference>
<proteinExistence type="predicted"/>
<reference evidence="4" key="3">
    <citation type="submission" date="2025-08" db="UniProtKB">
        <authorList>
            <consortium name="RefSeq"/>
        </authorList>
    </citation>
    <scope>IDENTIFICATION</scope>
    <source>
        <strain evidence="4">NI907</strain>
    </source>
</reference>
<accession>A0A6P8AQX4</accession>
<dbReference type="PROSITE" id="PS50020">
    <property type="entry name" value="WW_DOMAIN_2"/>
    <property type="match status" value="1"/>
</dbReference>